<keyword evidence="2" id="KW-1185">Reference proteome</keyword>
<dbReference type="InterPro" id="IPR035958">
    <property type="entry name" value="SecB-like_sf"/>
</dbReference>
<evidence type="ECO:0000313" key="2">
    <source>
        <dbReference type="Proteomes" id="UP000604473"/>
    </source>
</evidence>
<comment type="caution">
    <text evidence="1">The sequence shown here is derived from an EMBL/GenBank/DDBJ whole genome shotgun (WGS) entry which is preliminary data.</text>
</comment>
<dbReference type="SUPFAM" id="SSF54611">
    <property type="entry name" value="SecB-like"/>
    <property type="match status" value="1"/>
</dbReference>
<dbReference type="EMBL" id="JAESJJ010000004">
    <property type="protein sequence ID" value="MBL3608234.1"/>
    <property type="molecule type" value="Genomic_DNA"/>
</dbReference>
<accession>A0ABS1RQA3</accession>
<reference evidence="1 2" key="1">
    <citation type="submission" date="2021-01" db="EMBL/GenBank/DDBJ databases">
        <title>Draft genomes of Rhodovulum sulfidophilum.</title>
        <authorList>
            <person name="Guzman M.S."/>
        </authorList>
    </citation>
    <scope>NUCLEOTIDE SEQUENCE [LARGE SCALE GENOMIC DNA]</scope>
    <source>
        <strain evidence="1 2">AB35</strain>
    </source>
</reference>
<organism evidence="1 2">
    <name type="scientific">Rhodovulum sulfidophilum</name>
    <name type="common">Rhodobacter sulfidophilus</name>
    <dbReference type="NCBI Taxonomy" id="35806"/>
    <lineage>
        <taxon>Bacteria</taxon>
        <taxon>Pseudomonadati</taxon>
        <taxon>Pseudomonadota</taxon>
        <taxon>Alphaproteobacteria</taxon>
        <taxon>Rhodobacterales</taxon>
        <taxon>Paracoccaceae</taxon>
        <taxon>Rhodovulum</taxon>
    </lineage>
</organism>
<evidence type="ECO:0000313" key="1">
    <source>
        <dbReference type="EMBL" id="MBL3608234.1"/>
    </source>
</evidence>
<gene>
    <name evidence="1" type="ORF">JMM60_05370</name>
</gene>
<protein>
    <submittedName>
        <fullName evidence="1">Uncharacterized protein</fullName>
    </submittedName>
</protein>
<dbReference type="RefSeq" id="WP_202247797.1">
    <property type="nucleotide sequence ID" value="NZ_JAESJJ010000004.1"/>
</dbReference>
<dbReference type="Proteomes" id="UP000604473">
    <property type="component" value="Unassembled WGS sequence"/>
</dbReference>
<proteinExistence type="predicted"/>
<sequence length="164" mass="18623">MMGPLEVQKGVNSEEIDDQGFEFDADLYREVSCAAKLREIRLLDSSYSIKVELFDDFDKAIEMRHSFSGSLEECALDKDVGVASGCFTWGAEVKYKRKKSLKLSAKYLVRYSELEGCDENHIFAFFTKVGRFATYPYFRALFSNLTSESGLILPPLPALNERVD</sequence>
<name>A0ABS1RQA3_RHOSU</name>